<gene>
    <name evidence="2" type="ORF">DFH94DRAFT_717568</name>
</gene>
<feature type="region of interest" description="Disordered" evidence="1">
    <location>
        <begin position="317"/>
        <end position="339"/>
    </location>
</feature>
<comment type="caution">
    <text evidence="2">The sequence shown here is derived from an EMBL/GenBank/DDBJ whole genome shotgun (WGS) entry which is preliminary data.</text>
</comment>
<feature type="region of interest" description="Disordered" evidence="1">
    <location>
        <begin position="1"/>
        <end position="163"/>
    </location>
</feature>
<feature type="compositionally biased region" description="Basic residues" evidence="1">
    <location>
        <begin position="68"/>
        <end position="77"/>
    </location>
</feature>
<dbReference type="OrthoDB" id="3269047at2759"/>
<sequence length="551" mass="58658">MSTQQTTMSPENAHTSRAPLPTVKIKPPASSSSTMPRGHLKKEPPLQPKRAPLGEIKPQNPPIQGHSLPKKVGRRSSKPILDWFQRKLGGTARTRRASDISHARGLNSDRSTSTRDKWRPGLTDGSRELSRVQSTPSRGRLSSDREIRRYSQAPPSSFPSRSGVIPVSIQEATSACEDPEGRGDVSTYRSSYARDSMWSPTSNLEADEDASVRPLPPSSPPSPSPSRSSSSYLSNPRTFRSMAASTKPTTLLSVDLTGGMAHIAEAPPTPVTSPRIPGPLYANSNGPTGGSISFSALPPSPASSFSTSIRFDTHPLQAPQHTTHHPRNNPRPSSPPLDNASVLTLASSAFGIPGARIGILGGTNDTTSFSHFSQFGGSRMVGEDRSSHIILGDDLDVEGDHFDASVRALRPRSSRRGSWESEASDWSARLGNGVTPGSGPGAHAAIKEKSFRSLSVKTGQMSLDVPGNEDDESSLVDAHSNEEPFNPSTPSRDGAARSSSLHDSTDSPHSLPTIGIETAEDDMKLPPTPTTESGIELELMGPPKVAETSPV</sequence>
<evidence type="ECO:0000256" key="1">
    <source>
        <dbReference type="SAM" id="MobiDB-lite"/>
    </source>
</evidence>
<feature type="compositionally biased region" description="Low complexity" evidence="1">
    <location>
        <begin position="225"/>
        <end position="236"/>
    </location>
</feature>
<organism evidence="2 3">
    <name type="scientific">Russula ochroleuca</name>
    <dbReference type="NCBI Taxonomy" id="152965"/>
    <lineage>
        <taxon>Eukaryota</taxon>
        <taxon>Fungi</taxon>
        <taxon>Dikarya</taxon>
        <taxon>Basidiomycota</taxon>
        <taxon>Agaricomycotina</taxon>
        <taxon>Agaricomycetes</taxon>
        <taxon>Russulales</taxon>
        <taxon>Russulaceae</taxon>
        <taxon>Russula</taxon>
    </lineage>
</organism>
<accession>A0A9P5TD01</accession>
<feature type="compositionally biased region" description="Pro residues" evidence="1">
    <location>
        <begin position="214"/>
        <end position="224"/>
    </location>
</feature>
<feature type="region of interest" description="Disordered" evidence="1">
    <location>
        <begin position="459"/>
        <end position="551"/>
    </location>
</feature>
<proteinExistence type="predicted"/>
<reference evidence="2" key="1">
    <citation type="submission" date="2019-10" db="EMBL/GenBank/DDBJ databases">
        <authorList>
            <consortium name="DOE Joint Genome Institute"/>
            <person name="Kuo A."/>
            <person name="Miyauchi S."/>
            <person name="Kiss E."/>
            <person name="Drula E."/>
            <person name="Kohler A."/>
            <person name="Sanchez-Garcia M."/>
            <person name="Andreopoulos B."/>
            <person name="Barry K.W."/>
            <person name="Bonito G."/>
            <person name="Buee M."/>
            <person name="Carver A."/>
            <person name="Chen C."/>
            <person name="Cichocki N."/>
            <person name="Clum A."/>
            <person name="Culley D."/>
            <person name="Crous P.W."/>
            <person name="Fauchery L."/>
            <person name="Girlanda M."/>
            <person name="Hayes R."/>
            <person name="Keri Z."/>
            <person name="LaButti K."/>
            <person name="Lipzen A."/>
            <person name="Lombard V."/>
            <person name="Magnuson J."/>
            <person name="Maillard F."/>
            <person name="Morin E."/>
            <person name="Murat C."/>
            <person name="Nolan M."/>
            <person name="Ohm R."/>
            <person name="Pangilinan J."/>
            <person name="Pereira M."/>
            <person name="Perotto S."/>
            <person name="Peter M."/>
            <person name="Riley R."/>
            <person name="Sitrit Y."/>
            <person name="Stielow B."/>
            <person name="Szollosi G."/>
            <person name="Zifcakova L."/>
            <person name="Stursova M."/>
            <person name="Spatafora J.W."/>
            <person name="Tedersoo L."/>
            <person name="Vaario L.-M."/>
            <person name="Yamada A."/>
            <person name="Yan M."/>
            <person name="Wang P."/>
            <person name="Xu J."/>
            <person name="Bruns T."/>
            <person name="Baldrian P."/>
            <person name="Vilgalys R."/>
            <person name="Henrissat B."/>
            <person name="Grigoriev I.V."/>
            <person name="Hibbett D."/>
            <person name="Nagy L.G."/>
            <person name="Martin F.M."/>
        </authorList>
    </citation>
    <scope>NUCLEOTIDE SEQUENCE</scope>
    <source>
        <strain evidence="2">Prilba</strain>
    </source>
</reference>
<reference evidence="2" key="2">
    <citation type="journal article" date="2020" name="Nat. Commun.">
        <title>Large-scale genome sequencing of mycorrhizal fungi provides insights into the early evolution of symbiotic traits.</title>
        <authorList>
            <person name="Miyauchi S."/>
            <person name="Kiss E."/>
            <person name="Kuo A."/>
            <person name="Drula E."/>
            <person name="Kohler A."/>
            <person name="Sanchez-Garcia M."/>
            <person name="Morin E."/>
            <person name="Andreopoulos B."/>
            <person name="Barry K.W."/>
            <person name="Bonito G."/>
            <person name="Buee M."/>
            <person name="Carver A."/>
            <person name="Chen C."/>
            <person name="Cichocki N."/>
            <person name="Clum A."/>
            <person name="Culley D."/>
            <person name="Crous P.W."/>
            <person name="Fauchery L."/>
            <person name="Girlanda M."/>
            <person name="Hayes R.D."/>
            <person name="Keri Z."/>
            <person name="LaButti K."/>
            <person name="Lipzen A."/>
            <person name="Lombard V."/>
            <person name="Magnuson J."/>
            <person name="Maillard F."/>
            <person name="Murat C."/>
            <person name="Nolan M."/>
            <person name="Ohm R.A."/>
            <person name="Pangilinan J."/>
            <person name="Pereira M.F."/>
            <person name="Perotto S."/>
            <person name="Peter M."/>
            <person name="Pfister S."/>
            <person name="Riley R."/>
            <person name="Sitrit Y."/>
            <person name="Stielow J.B."/>
            <person name="Szollosi G."/>
            <person name="Zifcakova L."/>
            <person name="Stursova M."/>
            <person name="Spatafora J.W."/>
            <person name="Tedersoo L."/>
            <person name="Vaario L.M."/>
            <person name="Yamada A."/>
            <person name="Yan M."/>
            <person name="Wang P."/>
            <person name="Xu J."/>
            <person name="Bruns T."/>
            <person name="Baldrian P."/>
            <person name="Vilgalys R."/>
            <person name="Dunand C."/>
            <person name="Henrissat B."/>
            <person name="Grigoriev I.V."/>
            <person name="Hibbett D."/>
            <person name="Nagy L.G."/>
            <person name="Martin F.M."/>
        </authorList>
    </citation>
    <scope>NUCLEOTIDE SEQUENCE</scope>
    <source>
        <strain evidence="2">Prilba</strain>
    </source>
</reference>
<dbReference type="EMBL" id="WHVB01000003">
    <property type="protein sequence ID" value="KAF8484997.1"/>
    <property type="molecule type" value="Genomic_DNA"/>
</dbReference>
<evidence type="ECO:0000313" key="3">
    <source>
        <dbReference type="Proteomes" id="UP000759537"/>
    </source>
</evidence>
<feature type="compositionally biased region" description="Polar residues" evidence="1">
    <location>
        <begin position="486"/>
        <end position="510"/>
    </location>
</feature>
<evidence type="ECO:0000313" key="2">
    <source>
        <dbReference type="EMBL" id="KAF8484997.1"/>
    </source>
</evidence>
<dbReference type="Proteomes" id="UP000759537">
    <property type="component" value="Unassembled WGS sequence"/>
</dbReference>
<dbReference type="AlphaFoldDB" id="A0A9P5TD01"/>
<name>A0A9P5TD01_9AGAM</name>
<feature type="compositionally biased region" description="Basic and acidic residues" evidence="1">
    <location>
        <begin position="112"/>
        <end position="130"/>
    </location>
</feature>
<keyword evidence="3" id="KW-1185">Reference proteome</keyword>
<protein>
    <submittedName>
        <fullName evidence="2">Uncharacterized protein</fullName>
    </submittedName>
</protein>
<feature type="compositionally biased region" description="Polar residues" evidence="1">
    <location>
        <begin position="1"/>
        <end position="15"/>
    </location>
</feature>
<feature type="region of interest" description="Disordered" evidence="1">
    <location>
        <begin position="410"/>
        <end position="443"/>
    </location>
</feature>
<feature type="region of interest" description="Disordered" evidence="1">
    <location>
        <begin position="265"/>
        <end position="284"/>
    </location>
</feature>
<feature type="region of interest" description="Disordered" evidence="1">
    <location>
        <begin position="193"/>
        <end position="236"/>
    </location>
</feature>